<feature type="domain" description="Cellulose-binding Sde182 nucleoside hydrolase-like" evidence="2">
    <location>
        <begin position="33"/>
        <end position="308"/>
    </location>
</feature>
<protein>
    <submittedName>
        <fullName evidence="4">Nucleoside hydrolase-like domain-containing protein</fullName>
    </submittedName>
</protein>
<name>A0ABW2YXC2_9SPHI</name>
<dbReference type="Gene3D" id="3.90.245.10">
    <property type="entry name" value="Ribonucleoside hydrolase-like"/>
    <property type="match status" value="1"/>
</dbReference>
<dbReference type="RefSeq" id="WP_377099755.1">
    <property type="nucleotide sequence ID" value="NZ_JBHTHU010000006.1"/>
</dbReference>
<organism evidence="4 5">
    <name type="scientific">Mucilaginibacter calamicampi</name>
    <dbReference type="NCBI Taxonomy" id="1302352"/>
    <lineage>
        <taxon>Bacteria</taxon>
        <taxon>Pseudomonadati</taxon>
        <taxon>Bacteroidota</taxon>
        <taxon>Sphingobacteriia</taxon>
        <taxon>Sphingobacteriales</taxon>
        <taxon>Sphingobacteriaceae</taxon>
        <taxon>Mucilaginibacter</taxon>
    </lineage>
</organism>
<dbReference type="Gene3D" id="2.60.40.10">
    <property type="entry name" value="Immunoglobulins"/>
    <property type="match status" value="1"/>
</dbReference>
<dbReference type="InterPro" id="IPR011483">
    <property type="entry name" value="Sde182_NH-like"/>
</dbReference>
<reference evidence="5" key="1">
    <citation type="journal article" date="2019" name="Int. J. Syst. Evol. Microbiol.">
        <title>The Global Catalogue of Microorganisms (GCM) 10K type strain sequencing project: providing services to taxonomists for standard genome sequencing and annotation.</title>
        <authorList>
            <consortium name="The Broad Institute Genomics Platform"/>
            <consortium name="The Broad Institute Genome Sequencing Center for Infectious Disease"/>
            <person name="Wu L."/>
            <person name="Ma J."/>
        </authorList>
    </citation>
    <scope>NUCLEOTIDE SEQUENCE [LARGE SCALE GENOMIC DNA]</scope>
    <source>
        <strain evidence="5">CCUG 63418</strain>
    </source>
</reference>
<dbReference type="InterPro" id="IPR013783">
    <property type="entry name" value="Ig-like_fold"/>
</dbReference>
<evidence type="ECO:0000313" key="4">
    <source>
        <dbReference type="EMBL" id="MFD0750463.1"/>
    </source>
</evidence>
<accession>A0ABW2YXC2</accession>
<comment type="caution">
    <text evidence="4">The sequence shown here is derived from an EMBL/GenBank/DDBJ whole genome shotgun (WGS) entry which is preliminary data.</text>
</comment>
<dbReference type="InterPro" id="IPR048527">
    <property type="entry name" value="Sde182_C"/>
</dbReference>
<keyword evidence="1" id="KW-0732">Signal</keyword>
<dbReference type="InterPro" id="IPR036452">
    <property type="entry name" value="Ribo_hydro-like"/>
</dbReference>
<dbReference type="EMBL" id="JBHTHU010000006">
    <property type="protein sequence ID" value="MFD0750463.1"/>
    <property type="molecule type" value="Genomic_DNA"/>
</dbReference>
<dbReference type="Pfam" id="PF07632">
    <property type="entry name" value="Sde182_NH-like"/>
    <property type="match status" value="1"/>
</dbReference>
<evidence type="ECO:0000259" key="2">
    <source>
        <dbReference type="Pfam" id="PF07632"/>
    </source>
</evidence>
<feature type="domain" description="Cellulose-binding Sde182 C-terminal" evidence="3">
    <location>
        <begin position="386"/>
        <end position="466"/>
    </location>
</feature>
<dbReference type="Pfam" id="PF21027">
    <property type="entry name" value="Sde0182_C"/>
    <property type="match status" value="1"/>
</dbReference>
<feature type="chain" id="PRO_5045182210" evidence="1">
    <location>
        <begin position="21"/>
        <end position="469"/>
    </location>
</feature>
<evidence type="ECO:0000313" key="5">
    <source>
        <dbReference type="Proteomes" id="UP001596958"/>
    </source>
</evidence>
<dbReference type="SUPFAM" id="SSF53590">
    <property type="entry name" value="Nucleoside hydrolase"/>
    <property type="match status" value="1"/>
</dbReference>
<gene>
    <name evidence="4" type="ORF">ACFQZS_09940</name>
</gene>
<sequence>MKTSLRLIALLIFFGNLALAQAPVNAINNLKPRVIVLTDIAPIDIEPDDMESMIRLLAHADLFEIEGLISGTGWSDYGDKEHPEIIHDVINAYEKDLPNLQKRSAQKAFKADESRQQMGYWPSAAYLRARTVLGSTKMGVTALGDSNNSAGSDLIIKMADEKDDRPLWVLAWGGGNTVAQAIWKVQKERSPAELKKFLHKLRIYTITDQDHVQFRFKANASSHYWMRKEFADDLFFVWDESAWLFQNNNGKKNWDQYAKDIQGHGALGTIYPKFKWGVEGDTPSFLYVWPNGLNDPENPSGGGWGGFFQRGISADSVTTAWVNQKNTPANAISKKYEEKFYPALYNNFAARMDWARDGKGNRNPVVVINKDKGMAPIRLSPKANNTIVLDASASTDQDGDKLNYNWWVLTEAGTYQQTVNIENNTASKISLTIPADAAGKSFHVICEVTDSGMRPLTSYRRVIVSVVSK</sequence>
<proteinExistence type="predicted"/>
<keyword evidence="5" id="KW-1185">Reference proteome</keyword>
<dbReference type="Proteomes" id="UP001596958">
    <property type="component" value="Unassembled WGS sequence"/>
</dbReference>
<evidence type="ECO:0000259" key="3">
    <source>
        <dbReference type="Pfam" id="PF21027"/>
    </source>
</evidence>
<evidence type="ECO:0000256" key="1">
    <source>
        <dbReference type="SAM" id="SignalP"/>
    </source>
</evidence>
<feature type="signal peptide" evidence="1">
    <location>
        <begin position="1"/>
        <end position="20"/>
    </location>
</feature>